<dbReference type="PANTHER" id="PTHR40616">
    <property type="entry name" value="LINALOOL DEHYDRATASE_ISOMERASE DOMAIN-CONTAINING PROTEIN"/>
    <property type="match status" value="1"/>
</dbReference>
<keyword evidence="2" id="KW-1185">Reference proteome</keyword>
<protein>
    <submittedName>
        <fullName evidence="1">Uncharacterized protein</fullName>
    </submittedName>
</protein>
<reference evidence="1 2" key="1">
    <citation type="journal article" date="2007" name="Int. J. Syst. Evol. Microbiol.">
        <title>Paenibacillus ginsengarvi sp. nov., isolated from soil from ginseng cultivation.</title>
        <authorList>
            <person name="Yoon M.H."/>
            <person name="Ten L.N."/>
            <person name="Im W.T."/>
        </authorList>
    </citation>
    <scope>NUCLEOTIDE SEQUENCE [LARGE SCALE GENOMIC DNA]</scope>
    <source>
        <strain evidence="1 2">KCTC 13059</strain>
    </source>
</reference>
<organism evidence="1 2">
    <name type="scientific">Paenibacillus ginsengarvi</name>
    <dbReference type="NCBI Taxonomy" id="400777"/>
    <lineage>
        <taxon>Bacteria</taxon>
        <taxon>Bacillati</taxon>
        <taxon>Bacillota</taxon>
        <taxon>Bacilli</taxon>
        <taxon>Bacillales</taxon>
        <taxon>Paenibacillaceae</taxon>
        <taxon>Paenibacillus</taxon>
    </lineage>
</organism>
<dbReference type="EMBL" id="RBAH01000016">
    <property type="protein sequence ID" value="RKN79209.1"/>
    <property type="molecule type" value="Genomic_DNA"/>
</dbReference>
<evidence type="ECO:0000313" key="2">
    <source>
        <dbReference type="Proteomes" id="UP000282311"/>
    </source>
</evidence>
<sequence>MNETSPIDHERLLVERVRDWEPQYNPETKLLRVPFSSPGYHTTLKDVDYVHGTYINLIYALALLDTELPEYEQRAFDIIETIIALQDTDRSRSTFGIWPWFYEEPLEQMSPPDWNWADFCGKQLLLAEVRHGARLGEPLRSKVKLAISCACDAIIKRDVGPSYTNIAIMGAFVTLVAGEHYGIGAYAEYGLKRLAKFYDFTLELQAFQEYNSPTYAVVSIVELSRIRALAASERAKRMSDELLDLAWEMTAEHFHPVTGQWAGPHSRGYRTLLGGETKSFLHVATGGRIGLPPAEKLHYSAEWYRGGIACPQRFLERFTARRKVSLRRQYVRDSGRGLEKWATTYMTPQYAIGTFRKEILWNQCRVLVGYFDNSGSPTYVHLRFLHDGYDFSSAVFESVQAGPDILFGIRFITDGGDTHPSLDKTNGSIRASDLRLRLEIGGCLDRVSAASSESGATIAIDGLPIELRTLFASLRWGGDVRLKPAWRVLRESDTLGVDYVLYEGEKQTFDLRAIESGALLFALSVGKPVPEYSVETDEERGFAAAVRKEDGSQHLEMKTRPTEVL</sequence>
<dbReference type="AlphaFoldDB" id="A0A3B0C5B2"/>
<dbReference type="OrthoDB" id="9813410at2"/>
<dbReference type="PANTHER" id="PTHR40616:SF1">
    <property type="entry name" value="LINALOOL DEHYDRATASE_ISOMERASE DOMAIN-CONTAINING PROTEIN"/>
    <property type="match status" value="1"/>
</dbReference>
<name>A0A3B0C5B2_9BACL</name>
<proteinExistence type="predicted"/>
<dbReference type="RefSeq" id="WP_120749264.1">
    <property type="nucleotide sequence ID" value="NZ_RBAH01000016.1"/>
</dbReference>
<dbReference type="Proteomes" id="UP000282311">
    <property type="component" value="Unassembled WGS sequence"/>
</dbReference>
<comment type="caution">
    <text evidence="1">The sequence shown here is derived from an EMBL/GenBank/DDBJ whole genome shotgun (WGS) entry which is preliminary data.</text>
</comment>
<gene>
    <name evidence="1" type="ORF">D7M11_21240</name>
</gene>
<evidence type="ECO:0000313" key="1">
    <source>
        <dbReference type="EMBL" id="RKN79209.1"/>
    </source>
</evidence>
<accession>A0A3B0C5B2</accession>